<name>A0A2A4AKT9_9CORY</name>
<evidence type="ECO:0000313" key="2">
    <source>
        <dbReference type="EMBL" id="PCC83112.1"/>
    </source>
</evidence>
<organism evidence="2 3">
    <name type="scientific">Corynebacterium accolens</name>
    <dbReference type="NCBI Taxonomy" id="38284"/>
    <lineage>
        <taxon>Bacteria</taxon>
        <taxon>Bacillati</taxon>
        <taxon>Actinomycetota</taxon>
        <taxon>Actinomycetes</taxon>
        <taxon>Mycobacteriales</taxon>
        <taxon>Corynebacteriaceae</taxon>
        <taxon>Corynebacterium</taxon>
    </lineage>
</organism>
<reference evidence="2 3" key="1">
    <citation type="submission" date="2017-09" db="EMBL/GenBank/DDBJ databases">
        <title>Draft Genome Sequence of Corynebacterium accolens AH4003.</title>
        <authorList>
            <person name="Chen Y."/>
            <person name="Oosthuysen W.F."/>
            <person name="Kelley S."/>
            <person name="Horswill A."/>
        </authorList>
    </citation>
    <scope>NUCLEOTIDE SEQUENCE [LARGE SCALE GENOMIC DNA]</scope>
    <source>
        <strain evidence="2 3">AH4003</strain>
    </source>
</reference>
<evidence type="ECO:0000313" key="3">
    <source>
        <dbReference type="Proteomes" id="UP000218690"/>
    </source>
</evidence>
<sequence>MSHEIVKDAPRPGTPGWRRIVTASKVPTILGLNPWQTASELWMVMSGLAEPEQLEGDHLEWGHVAERSLCEWWKHKNPGWQLHGREVAYTDTGLPFENIATLDDRAMNRKVGHNKPGRYHILECKTSDSAKTWGDDAELPGHIYAQALAQQGISGIHQGSVIRQLHSTVPAIYDVAWDAELWTGIVDQVHAFVKTLGNAEPPMPPQDLIDALKAQVQAKPTGEVEMGQEDVADLMQLLARRAELNKDIERAKAALIKQAEGKKITVDGKAFIYPLAGRFSQRNIPDEARHLLMDPEVQKTTLDTTAFRRKYPDIAAAATGDPTYTLKDPYKEK</sequence>
<comment type="caution">
    <text evidence="2">The sequence shown here is derived from an EMBL/GenBank/DDBJ whole genome shotgun (WGS) entry which is preliminary data.</text>
</comment>
<gene>
    <name evidence="2" type="ORF">COM45_04775</name>
</gene>
<dbReference type="Proteomes" id="UP000218690">
    <property type="component" value="Unassembled WGS sequence"/>
</dbReference>
<feature type="domain" description="YqaJ viral recombinase" evidence="1">
    <location>
        <begin position="19"/>
        <end position="156"/>
    </location>
</feature>
<dbReference type="InterPro" id="IPR019080">
    <property type="entry name" value="YqaJ_viral_recombinase"/>
</dbReference>
<dbReference type="Gene3D" id="3.90.320.10">
    <property type="match status" value="1"/>
</dbReference>
<dbReference type="InterPro" id="IPR011604">
    <property type="entry name" value="PDDEXK-like_dom_sf"/>
</dbReference>
<dbReference type="AlphaFoldDB" id="A0A2A4AKT9"/>
<proteinExistence type="predicted"/>
<protein>
    <recommendedName>
        <fullName evidence="1">YqaJ viral recombinase domain-containing protein</fullName>
    </recommendedName>
</protein>
<evidence type="ECO:0000259" key="1">
    <source>
        <dbReference type="Pfam" id="PF09588"/>
    </source>
</evidence>
<dbReference type="Pfam" id="PF09588">
    <property type="entry name" value="YqaJ"/>
    <property type="match status" value="1"/>
</dbReference>
<accession>A0A2A4AKT9</accession>
<dbReference type="EMBL" id="NWBP01000016">
    <property type="protein sequence ID" value="PCC83112.1"/>
    <property type="molecule type" value="Genomic_DNA"/>
</dbReference>